<dbReference type="Gene3D" id="3.30.700.10">
    <property type="entry name" value="Glycoprotein, Type 4 Pilin"/>
    <property type="match status" value="1"/>
</dbReference>
<evidence type="ECO:0000313" key="2">
    <source>
        <dbReference type="EMBL" id="MCJ0763596.1"/>
    </source>
</evidence>
<dbReference type="SUPFAM" id="SSF54523">
    <property type="entry name" value="Pili subunits"/>
    <property type="match status" value="1"/>
</dbReference>
<evidence type="ECO:0000313" key="3">
    <source>
        <dbReference type="Proteomes" id="UP001139447"/>
    </source>
</evidence>
<name>A0A9X2AQU9_9BURK</name>
<sequence>MRGQIAEALPLADLAKRPIALAWSGTQTMPADNAAAGLPAADKIVNNYVSAVTIADGAIHVRFGNRASGALKDKVLSLRPAVVTDAPVVPVAWVCGLAKGPDKMTVMGEDRTTVPAGLLPLNCR</sequence>
<dbReference type="AlphaFoldDB" id="A0A9X2AQU9"/>
<protein>
    <submittedName>
        <fullName evidence="2">Pilin</fullName>
    </submittedName>
</protein>
<comment type="caution">
    <text evidence="2">The sequence shown here is derived from an EMBL/GenBank/DDBJ whole genome shotgun (WGS) entry which is preliminary data.</text>
</comment>
<dbReference type="Proteomes" id="UP001139447">
    <property type="component" value="Unassembled WGS sequence"/>
</dbReference>
<dbReference type="InterPro" id="IPR001082">
    <property type="entry name" value="Pilin"/>
</dbReference>
<accession>A0A9X2AQU9</accession>
<keyword evidence="3" id="KW-1185">Reference proteome</keyword>
<organism evidence="2 3">
    <name type="scientific">Variovorax terrae</name>
    <dbReference type="NCBI Taxonomy" id="2923278"/>
    <lineage>
        <taxon>Bacteria</taxon>
        <taxon>Pseudomonadati</taxon>
        <taxon>Pseudomonadota</taxon>
        <taxon>Betaproteobacteria</taxon>
        <taxon>Burkholderiales</taxon>
        <taxon>Comamonadaceae</taxon>
        <taxon>Variovorax</taxon>
    </lineage>
</organism>
<dbReference type="EMBL" id="JALGBI010000001">
    <property type="protein sequence ID" value="MCJ0763596.1"/>
    <property type="molecule type" value="Genomic_DNA"/>
</dbReference>
<dbReference type="Pfam" id="PF00114">
    <property type="entry name" value="Pilin"/>
    <property type="match status" value="1"/>
</dbReference>
<gene>
    <name evidence="2" type="ORF">MMF98_10295</name>
</gene>
<proteinExistence type="inferred from homology"/>
<reference evidence="2" key="1">
    <citation type="submission" date="2022-03" db="EMBL/GenBank/DDBJ databases">
        <authorList>
            <person name="Woo C.Y."/>
        </authorList>
    </citation>
    <scope>NUCLEOTIDE SEQUENCE</scope>
    <source>
        <strain evidence="2">CYS-02</strain>
    </source>
</reference>
<dbReference type="InterPro" id="IPR045584">
    <property type="entry name" value="Pilin-like"/>
</dbReference>
<dbReference type="GO" id="GO:0009289">
    <property type="term" value="C:pilus"/>
    <property type="evidence" value="ECO:0007669"/>
    <property type="project" value="InterPro"/>
</dbReference>
<evidence type="ECO:0000256" key="1">
    <source>
        <dbReference type="ARBA" id="ARBA00005233"/>
    </source>
</evidence>
<comment type="similarity">
    <text evidence="1">Belongs to the N-Me-Phe pilin family.</text>
</comment>
<dbReference type="GO" id="GO:0007155">
    <property type="term" value="P:cell adhesion"/>
    <property type="evidence" value="ECO:0007669"/>
    <property type="project" value="InterPro"/>
</dbReference>